<gene>
    <name evidence="1" type="ORF">SOIL9_36800</name>
</gene>
<dbReference type="RefSeq" id="WP_162668658.1">
    <property type="nucleotide sequence ID" value="NZ_LR593886.1"/>
</dbReference>
<proteinExistence type="predicted"/>
<evidence type="ECO:0000313" key="1">
    <source>
        <dbReference type="EMBL" id="VTR94034.1"/>
    </source>
</evidence>
<protein>
    <recommendedName>
        <fullName evidence="3">2-oxoacid dehydrogenase acyltransferase catalytic domain-containing protein</fullName>
    </recommendedName>
</protein>
<dbReference type="Gene3D" id="3.30.559.10">
    <property type="entry name" value="Chloramphenicol acetyltransferase-like domain"/>
    <property type="match status" value="1"/>
</dbReference>
<keyword evidence="2" id="KW-1185">Reference proteome</keyword>
<dbReference type="EMBL" id="LR593886">
    <property type="protein sequence ID" value="VTR94034.1"/>
    <property type="molecule type" value="Genomic_DNA"/>
</dbReference>
<organism evidence="1 2">
    <name type="scientific">Gemmata massiliana</name>
    <dbReference type="NCBI Taxonomy" id="1210884"/>
    <lineage>
        <taxon>Bacteria</taxon>
        <taxon>Pseudomonadati</taxon>
        <taxon>Planctomycetota</taxon>
        <taxon>Planctomycetia</taxon>
        <taxon>Gemmatales</taxon>
        <taxon>Gemmataceae</taxon>
        <taxon>Gemmata</taxon>
    </lineage>
</organism>
<dbReference type="AlphaFoldDB" id="A0A6P2D1P4"/>
<dbReference type="SUPFAM" id="SSF52777">
    <property type="entry name" value="CoA-dependent acyltransferases"/>
    <property type="match status" value="1"/>
</dbReference>
<dbReference type="InterPro" id="IPR023213">
    <property type="entry name" value="CAT-like_dom_sf"/>
</dbReference>
<name>A0A6P2D1P4_9BACT</name>
<evidence type="ECO:0000313" key="2">
    <source>
        <dbReference type="Proteomes" id="UP000464178"/>
    </source>
</evidence>
<evidence type="ECO:0008006" key="3">
    <source>
        <dbReference type="Google" id="ProtNLM"/>
    </source>
</evidence>
<sequence>MRGRVVPLSVPRRLVCDLMHFASGVPTIPVQRRMSLARVVAARNRGPDRAPWTAVFAKALARVAARVPELRRAYCKLPYPHLYEYPRSIASVVVEREYRGQKALFTLGIRDPAERPLEDLVRAVRGAQTLPVGDVSQFRRALRFGRYPLPVRRALWWTALNWGRVRANYFGTFLVSVYSALGAESLHPLSPLTSTLTYGPIGPDGSVDVRLVYDHRVLDGATVARALARLEYELNGYVCDELGTQAVAPSGAVECGSGTSEEMVETR</sequence>
<dbReference type="KEGG" id="gms:SOIL9_36800"/>
<accession>A0A6P2D1P4</accession>
<dbReference type="Proteomes" id="UP000464178">
    <property type="component" value="Chromosome"/>
</dbReference>
<reference evidence="1 2" key="1">
    <citation type="submission" date="2019-05" db="EMBL/GenBank/DDBJ databases">
        <authorList>
            <consortium name="Science for Life Laboratories"/>
        </authorList>
    </citation>
    <scope>NUCLEOTIDE SEQUENCE [LARGE SCALE GENOMIC DNA]</scope>
    <source>
        <strain evidence="1">Soil9</strain>
    </source>
</reference>